<feature type="compositionally biased region" description="Polar residues" evidence="1">
    <location>
        <begin position="632"/>
        <end position="642"/>
    </location>
</feature>
<dbReference type="PANTHER" id="PTHR36453">
    <property type="entry name" value="SECRETED PROTEIN-RELATED"/>
    <property type="match status" value="1"/>
</dbReference>
<organism evidence="3 4">
    <name type="scientific">Asticcacaulis biprosthecium C19</name>
    <dbReference type="NCBI Taxonomy" id="715226"/>
    <lineage>
        <taxon>Bacteria</taxon>
        <taxon>Pseudomonadati</taxon>
        <taxon>Pseudomonadota</taxon>
        <taxon>Alphaproteobacteria</taxon>
        <taxon>Caulobacterales</taxon>
        <taxon>Caulobacteraceae</taxon>
        <taxon>Asticcacaulis</taxon>
    </lineage>
</organism>
<keyword evidence="3" id="KW-0456">Lyase</keyword>
<dbReference type="SMART" id="SM00710">
    <property type="entry name" value="PbH1"/>
    <property type="match status" value="6"/>
</dbReference>
<reference evidence="4" key="1">
    <citation type="submission" date="2011-03" db="EMBL/GenBank/DDBJ databases">
        <title>Draft genome sequence of Brevundimonas diminuta.</title>
        <authorList>
            <person name="Brown P.J.B."/>
            <person name="Buechlein A."/>
            <person name="Hemmerich C."/>
            <person name="Brun Y.V."/>
        </authorList>
    </citation>
    <scope>NUCLEOTIDE SEQUENCE [LARGE SCALE GENOMIC DNA]</scope>
    <source>
        <strain evidence="4">C19</strain>
    </source>
</reference>
<feature type="compositionally biased region" description="Basic and acidic residues" evidence="1">
    <location>
        <begin position="643"/>
        <end position="670"/>
    </location>
</feature>
<evidence type="ECO:0000313" key="4">
    <source>
        <dbReference type="Proteomes" id="UP000006512"/>
    </source>
</evidence>
<dbReference type="GO" id="GO:0016829">
    <property type="term" value="F:lyase activity"/>
    <property type="evidence" value="ECO:0007669"/>
    <property type="project" value="UniProtKB-KW"/>
</dbReference>
<accession>F4QSD6</accession>
<evidence type="ECO:0000256" key="1">
    <source>
        <dbReference type="SAM" id="MobiDB-lite"/>
    </source>
</evidence>
<dbReference type="Proteomes" id="UP000006512">
    <property type="component" value="Unassembled WGS sequence"/>
</dbReference>
<keyword evidence="2" id="KW-0732">Signal</keyword>
<dbReference type="InterPro" id="IPR006626">
    <property type="entry name" value="PbH1"/>
</dbReference>
<feature type="compositionally biased region" description="Polar residues" evidence="1">
    <location>
        <begin position="616"/>
        <end position="625"/>
    </location>
</feature>
<keyword evidence="4" id="KW-1185">Reference proteome</keyword>
<dbReference type="InterPro" id="IPR012334">
    <property type="entry name" value="Pectin_lyas_fold"/>
</dbReference>
<dbReference type="HOGENOM" id="CLU_013864_0_0_5"/>
<dbReference type="EMBL" id="GL883080">
    <property type="protein sequence ID" value="EGF89656.1"/>
    <property type="molecule type" value="Genomic_DNA"/>
</dbReference>
<evidence type="ECO:0000256" key="2">
    <source>
        <dbReference type="SAM" id="SignalP"/>
    </source>
</evidence>
<dbReference type="eggNOG" id="COG4733">
    <property type="taxonomic scope" value="Bacteria"/>
</dbReference>
<dbReference type="InterPro" id="IPR011050">
    <property type="entry name" value="Pectin_lyase_fold/virulence"/>
</dbReference>
<dbReference type="Gene3D" id="2.160.20.10">
    <property type="entry name" value="Single-stranded right-handed beta-helix, Pectin lyase-like"/>
    <property type="match status" value="2"/>
</dbReference>
<feature type="chain" id="PRO_5003316835" evidence="2">
    <location>
        <begin position="23"/>
        <end position="707"/>
    </location>
</feature>
<protein>
    <submittedName>
        <fullName evidence="3">Pectin lyase fold/virulence factor</fullName>
    </submittedName>
</protein>
<dbReference type="AlphaFoldDB" id="F4QSD6"/>
<dbReference type="RefSeq" id="WP_006274851.1">
    <property type="nucleotide sequence ID" value="NZ_GL883080.1"/>
</dbReference>
<proteinExistence type="predicted"/>
<feature type="signal peptide" evidence="2">
    <location>
        <begin position="1"/>
        <end position="22"/>
    </location>
</feature>
<evidence type="ECO:0000313" key="3">
    <source>
        <dbReference type="EMBL" id="EGF89656.1"/>
    </source>
</evidence>
<dbReference type="SUPFAM" id="SSF51126">
    <property type="entry name" value="Pectin lyase-like"/>
    <property type="match status" value="1"/>
</dbReference>
<name>F4QSD6_9CAUL</name>
<sequence>MPRIACLLLSASVLALASPALADIRIHVSPSGSDTGDGSKLRPFRTFPRAQEAVRAVNTKDDVIVTLGDGVYVLDKPLNFRTADGGQGRFTVTWQAANKAGPLISGGMTVSGFTLFDAEKNVYVADTPKGLDSRQLWINGVTAERPKIELKREDVEFTPTSLILKDAEHGYIAKLKQPHRLEMEYTGFFTDRYAPVKAIYGDTLIMQQPSWDNNAFGYDTISSPIFPDDSRLFLVNAPELFGVTNQWHSNSYQWYIDPEAGKLYIRIPPDADVAALSVVLPRLDHLISVGGTLDAPVKNLSFKGLHLSHTSWMGPSLPTGYASQQSGAYLVETAAVRPVDAYKSCGWGCVEFETLRQRWSQMPAAVQVSAAKNVVFDGMSFTHLGQIALGIGNDANAHASGQGLAVDGVTVRNSRFSMLGGGAVMAGGVREPAHHPEDPRLVNRNIVIENNVITNVSQDYKENAAVLTTYVDGARIVHNDISEAPYDAIDIGWGWGYNDAGGNPNYRENQRGYEVNKVYDTPTTLRNTIVANNRVHGVKTWYKDGGAIYNLSANPGGVIRENHISDIGGAIGIYVDEGSKHLRIERNVVETRGWWLNANTVGKQYTRGITTDNIATGNWHDSNQVGGRWNPESGNSVTQDNLVTDKDWPAEARKVMEKAGADLPAGRDKPQATSQQQAPSEACVGPGNPKQYPGGKCPKFHTPGSKP</sequence>
<dbReference type="STRING" id="715226.ABI_40790"/>
<dbReference type="PANTHER" id="PTHR36453:SF1">
    <property type="entry name" value="RIGHT HANDED BETA HELIX DOMAIN-CONTAINING PROTEIN"/>
    <property type="match status" value="1"/>
</dbReference>
<feature type="region of interest" description="Disordered" evidence="1">
    <location>
        <begin position="616"/>
        <end position="707"/>
    </location>
</feature>
<gene>
    <name evidence="3" type="ORF">ABI_40790</name>
</gene>